<reference evidence="2 3" key="1">
    <citation type="submission" date="2019-05" db="EMBL/GenBank/DDBJ databases">
        <title>We sequenced the genome of Paenibacillus hemerocallicola KCTC 33185 for further insight into its adaptation and study the phylogeny of Paenibacillus.</title>
        <authorList>
            <person name="Narsing Rao M.P."/>
        </authorList>
    </citation>
    <scope>NUCLEOTIDE SEQUENCE [LARGE SCALE GENOMIC DNA]</scope>
    <source>
        <strain evidence="2 3">KCTC 33185</strain>
    </source>
</reference>
<name>A0A5C4SWD9_9BACL</name>
<feature type="domain" description="HPt" evidence="1">
    <location>
        <begin position="21"/>
        <end position="94"/>
    </location>
</feature>
<keyword evidence="3" id="KW-1185">Reference proteome</keyword>
<dbReference type="InterPro" id="IPR036641">
    <property type="entry name" value="HPT_dom_sf"/>
</dbReference>
<protein>
    <recommendedName>
        <fullName evidence="1">HPt domain-containing protein</fullName>
    </recommendedName>
</protein>
<dbReference type="Proteomes" id="UP000307943">
    <property type="component" value="Unassembled WGS sequence"/>
</dbReference>
<dbReference type="GO" id="GO:0000160">
    <property type="term" value="P:phosphorelay signal transduction system"/>
    <property type="evidence" value="ECO:0007669"/>
    <property type="project" value="InterPro"/>
</dbReference>
<dbReference type="Gene3D" id="1.20.120.160">
    <property type="entry name" value="HPT domain"/>
    <property type="match status" value="1"/>
</dbReference>
<proteinExistence type="predicted"/>
<dbReference type="Pfam" id="PF01627">
    <property type="entry name" value="Hpt"/>
    <property type="match status" value="1"/>
</dbReference>
<dbReference type="SUPFAM" id="SSF47226">
    <property type="entry name" value="Histidine-containing phosphotransfer domain, HPT domain"/>
    <property type="match status" value="1"/>
</dbReference>
<sequence>MAHSDDEYNEKLKRIIRQAQTLFLQDAASRMSEVEAGLRQWTEHELSFDETVDLIHRHVHALKGVALTIQYDDIDLVCKQILERVHTVEEDRSTGEGYDDAAEHHEMSEFASELGLLKQLLGQYG</sequence>
<organism evidence="2 3">
    <name type="scientific">Paenibacillus hemerocallicola</name>
    <dbReference type="NCBI Taxonomy" id="1172614"/>
    <lineage>
        <taxon>Bacteria</taxon>
        <taxon>Bacillati</taxon>
        <taxon>Bacillota</taxon>
        <taxon>Bacilli</taxon>
        <taxon>Bacillales</taxon>
        <taxon>Paenibacillaceae</taxon>
        <taxon>Paenibacillus</taxon>
    </lineage>
</organism>
<dbReference type="OrthoDB" id="2615981at2"/>
<evidence type="ECO:0000313" key="3">
    <source>
        <dbReference type="Proteomes" id="UP000307943"/>
    </source>
</evidence>
<evidence type="ECO:0000313" key="2">
    <source>
        <dbReference type="EMBL" id="TNJ58061.1"/>
    </source>
</evidence>
<accession>A0A5C4SWD9</accession>
<evidence type="ECO:0000259" key="1">
    <source>
        <dbReference type="Pfam" id="PF01627"/>
    </source>
</evidence>
<comment type="caution">
    <text evidence="2">The sequence shown here is derived from an EMBL/GenBank/DDBJ whole genome shotgun (WGS) entry which is preliminary data.</text>
</comment>
<dbReference type="InterPro" id="IPR008207">
    <property type="entry name" value="Sig_transdc_His_kin_Hpt_dom"/>
</dbReference>
<dbReference type="EMBL" id="VDCQ01000100">
    <property type="protein sequence ID" value="TNJ58061.1"/>
    <property type="molecule type" value="Genomic_DNA"/>
</dbReference>
<gene>
    <name evidence="2" type="ORF">FE784_38230</name>
</gene>
<dbReference type="AlphaFoldDB" id="A0A5C4SWD9"/>
<dbReference type="RefSeq" id="WP_139607547.1">
    <property type="nucleotide sequence ID" value="NZ_VDCQ01000100.1"/>
</dbReference>